<protein>
    <submittedName>
        <fullName evidence="2">Uncharacterized protein</fullName>
    </submittedName>
</protein>
<feature type="region of interest" description="Disordered" evidence="1">
    <location>
        <begin position="282"/>
        <end position="327"/>
    </location>
</feature>
<reference evidence="2" key="1">
    <citation type="journal article" date="2016" name="Ticks Tick Borne Dis.">
        <title>De novo assembly and annotation of the salivary gland transcriptome of Rhipicephalus appendiculatus male and female ticks during blood feeding.</title>
        <authorList>
            <person name="de Castro M.H."/>
            <person name="de Klerk D."/>
            <person name="Pienaar R."/>
            <person name="Latif A.A."/>
            <person name="Rees D.J."/>
            <person name="Mans B.J."/>
        </authorList>
    </citation>
    <scope>NUCLEOTIDE SEQUENCE</scope>
    <source>
        <tissue evidence="2">Salivary glands</tissue>
    </source>
</reference>
<feature type="region of interest" description="Disordered" evidence="1">
    <location>
        <begin position="705"/>
        <end position="742"/>
    </location>
</feature>
<dbReference type="AlphaFoldDB" id="A0A131YMI6"/>
<evidence type="ECO:0000256" key="1">
    <source>
        <dbReference type="SAM" id="MobiDB-lite"/>
    </source>
</evidence>
<organism evidence="2">
    <name type="scientific">Rhipicephalus appendiculatus</name>
    <name type="common">Brown ear tick</name>
    <dbReference type="NCBI Taxonomy" id="34631"/>
    <lineage>
        <taxon>Eukaryota</taxon>
        <taxon>Metazoa</taxon>
        <taxon>Ecdysozoa</taxon>
        <taxon>Arthropoda</taxon>
        <taxon>Chelicerata</taxon>
        <taxon>Arachnida</taxon>
        <taxon>Acari</taxon>
        <taxon>Parasitiformes</taxon>
        <taxon>Ixodida</taxon>
        <taxon>Ixodoidea</taxon>
        <taxon>Ixodidae</taxon>
        <taxon>Rhipicephalinae</taxon>
        <taxon>Rhipicephalus</taxon>
        <taxon>Rhipicephalus</taxon>
    </lineage>
</organism>
<evidence type="ECO:0000313" key="2">
    <source>
        <dbReference type="EMBL" id="JAP79296.1"/>
    </source>
</evidence>
<accession>A0A131YMI6</accession>
<dbReference type="EMBL" id="GEDV01009261">
    <property type="protein sequence ID" value="JAP79296.1"/>
    <property type="molecule type" value="Transcribed_RNA"/>
</dbReference>
<feature type="compositionally biased region" description="Basic and acidic residues" evidence="1">
    <location>
        <begin position="712"/>
        <end position="723"/>
    </location>
</feature>
<name>A0A131YMI6_RHIAP</name>
<feature type="compositionally biased region" description="Polar residues" evidence="1">
    <location>
        <begin position="312"/>
        <end position="327"/>
    </location>
</feature>
<sequence length="791" mass="82492">MKATTQGEALQLRETHNVTVPDDIAPIASGSSPSISSATIALERAAETVTESVTEVAAAKASEPTTQALRSHEPLEVVMPAVGQAAAGSSLAVSSADVSLESSAQPVTEQSSETVMVKSSEPTTQYGALQSHEPHEVTVPEGVPPIVASSSLAISSTDVTLGSATQPATEPGSEAVTVKPSELTPQGEALQSKEFHDAALPERVAPIADDISLAISEGYVGATKAAIPSWAADSEGKKTEDILNACLSIQQQVSADASPSQESEVASYPSFLTEANAEHAAASSVGEKVSEPSKNTQELHRKETSDLIDTEVMNQSEPRSSALQEQHVSAASAVIEANKVDISIEGSNTSTSGMVGEELYHTAPSFESEKVALNLSESAPISSYFNLRAGPTSTETGQGTVSAETKRTCFQPEDFSARENVTANPSLNDKANTVEDVSSENDAQISGILGSETSIPVDQNVDSCSSGATEIEEDVSGRMEVNYGDSEEPFTGEDETFQEGTAMLATERGELDVVTEGLTAPDTLEKDVLSKKFDCGDCAGERGDRVNIPAGNAEGSKEVFHNVMGTATGCAQLTMEDATVAQFVHCTEESSAAMEEEEALDSIAKVGTADARESCAGIGGVSETSGHQADAEVPFASFDKRSSAGDCSVPVVTTLGLDSLLDDCPDWKTAILDATNELDNSMPGESLFNRASVSEEPLANAIAAGGVAQDGARSEERFDDSDPSRQLLQPDSDEVPLEDASLGAAEPVLEHAKVSTEDECVLEGDFAVVDECSDNVVQTEDDDCMVVMDQA</sequence>
<proteinExistence type="predicted"/>